<protein>
    <submittedName>
        <fullName evidence="2">Alpha/beta hydrolase</fullName>
    </submittedName>
</protein>
<dbReference type="Pfam" id="PF00561">
    <property type="entry name" value="Abhydrolase_1"/>
    <property type="match status" value="1"/>
</dbReference>
<comment type="caution">
    <text evidence="2">The sequence shown here is derived from an EMBL/GenBank/DDBJ whole genome shotgun (WGS) entry which is preliminary data.</text>
</comment>
<dbReference type="InterPro" id="IPR029058">
    <property type="entry name" value="AB_hydrolase_fold"/>
</dbReference>
<name>A0A9D0Z8C0_9FIRM</name>
<evidence type="ECO:0000313" key="2">
    <source>
        <dbReference type="EMBL" id="HIQ71087.1"/>
    </source>
</evidence>
<sequence length="326" mass="35584">MNIIMKKRLLIALAALVVLLLVGLGGIGWYLVDFALVRTDTPPDVSPDSIVTAQDASVIDANLAAIRAQKEDWLASATVEREQIVSADGLTLVGDLYWTDPQSHLWLLGIHGYTGRKEDFQNIASFYAARGYNVLLPDMRAHGESEGTYIGMGWLDRKDVLLWIDRIVELDPQAQIILHGVSMGGATVMMTAGEALPGNVKGVVEDCGYTSVWDIFADELDYLFHLPAFPVLTAADLVARVRAGYGFTEASALEQVAKAAVPVLFIHGSEDNFVYTDMVYDLYDACRTPKDLLVVEGAGHGESYAMDPALYFDTVFGFIEGNCIPN</sequence>
<keyword evidence="2" id="KW-0378">Hydrolase</keyword>
<accession>A0A9D0Z8C0</accession>
<dbReference type="SUPFAM" id="SSF53474">
    <property type="entry name" value="alpha/beta-Hydrolases"/>
    <property type="match status" value="1"/>
</dbReference>
<dbReference type="GO" id="GO:0016787">
    <property type="term" value="F:hydrolase activity"/>
    <property type="evidence" value="ECO:0007669"/>
    <property type="project" value="UniProtKB-KW"/>
</dbReference>
<dbReference type="PANTHER" id="PTHR43358:SF4">
    <property type="entry name" value="ALPHA_BETA HYDROLASE FOLD-1 DOMAIN-CONTAINING PROTEIN"/>
    <property type="match status" value="1"/>
</dbReference>
<evidence type="ECO:0000259" key="1">
    <source>
        <dbReference type="Pfam" id="PF00561"/>
    </source>
</evidence>
<reference evidence="2" key="2">
    <citation type="journal article" date="2021" name="PeerJ">
        <title>Extensive microbial diversity within the chicken gut microbiome revealed by metagenomics and culture.</title>
        <authorList>
            <person name="Gilroy R."/>
            <person name="Ravi A."/>
            <person name="Getino M."/>
            <person name="Pursley I."/>
            <person name="Horton D.L."/>
            <person name="Alikhan N.F."/>
            <person name="Baker D."/>
            <person name="Gharbi K."/>
            <person name="Hall N."/>
            <person name="Watson M."/>
            <person name="Adriaenssens E.M."/>
            <person name="Foster-Nyarko E."/>
            <person name="Jarju S."/>
            <person name="Secka A."/>
            <person name="Antonio M."/>
            <person name="Oren A."/>
            <person name="Chaudhuri R.R."/>
            <person name="La Ragione R."/>
            <person name="Hildebrand F."/>
            <person name="Pallen M.J."/>
        </authorList>
    </citation>
    <scope>NUCLEOTIDE SEQUENCE</scope>
    <source>
        <strain evidence="2">ChiSxjej2B14-6234</strain>
    </source>
</reference>
<dbReference type="AlphaFoldDB" id="A0A9D0Z8C0"/>
<feature type="domain" description="AB hydrolase-1" evidence="1">
    <location>
        <begin position="107"/>
        <end position="221"/>
    </location>
</feature>
<dbReference type="InterPro" id="IPR052920">
    <property type="entry name" value="DNA-binding_regulatory"/>
</dbReference>
<organism evidence="2 3">
    <name type="scientific">Candidatus Onthenecus intestinigallinarum</name>
    <dbReference type="NCBI Taxonomy" id="2840875"/>
    <lineage>
        <taxon>Bacteria</taxon>
        <taxon>Bacillati</taxon>
        <taxon>Bacillota</taxon>
        <taxon>Clostridia</taxon>
        <taxon>Eubacteriales</taxon>
        <taxon>Candidatus Onthenecus</taxon>
    </lineage>
</organism>
<reference evidence="2" key="1">
    <citation type="submission" date="2020-10" db="EMBL/GenBank/DDBJ databases">
        <authorList>
            <person name="Gilroy R."/>
        </authorList>
    </citation>
    <scope>NUCLEOTIDE SEQUENCE</scope>
    <source>
        <strain evidence="2">ChiSxjej2B14-6234</strain>
    </source>
</reference>
<dbReference type="Proteomes" id="UP000886887">
    <property type="component" value="Unassembled WGS sequence"/>
</dbReference>
<dbReference type="PANTHER" id="PTHR43358">
    <property type="entry name" value="ALPHA/BETA-HYDROLASE"/>
    <property type="match status" value="1"/>
</dbReference>
<proteinExistence type="predicted"/>
<dbReference type="EMBL" id="DVFJ01000008">
    <property type="protein sequence ID" value="HIQ71087.1"/>
    <property type="molecule type" value="Genomic_DNA"/>
</dbReference>
<gene>
    <name evidence="2" type="ORF">IAB73_02605</name>
</gene>
<dbReference type="InterPro" id="IPR000073">
    <property type="entry name" value="AB_hydrolase_1"/>
</dbReference>
<evidence type="ECO:0000313" key="3">
    <source>
        <dbReference type="Proteomes" id="UP000886887"/>
    </source>
</evidence>
<dbReference type="Gene3D" id="3.40.50.1820">
    <property type="entry name" value="alpha/beta hydrolase"/>
    <property type="match status" value="1"/>
</dbReference>